<dbReference type="Gramene" id="GBG83152">
    <property type="protein sequence ID" value="GBG83152"/>
    <property type="gene ID" value="CBR_g36768"/>
</dbReference>
<dbReference type="Pfam" id="PF00069">
    <property type="entry name" value="Pkinase"/>
    <property type="match status" value="1"/>
</dbReference>
<dbReference type="OrthoDB" id="275301at2759"/>
<dbReference type="InterPro" id="IPR008271">
    <property type="entry name" value="Ser/Thr_kinase_AS"/>
</dbReference>
<gene>
    <name evidence="3" type="ORF">CBR_g36768</name>
</gene>
<dbReference type="PANTHER" id="PTHR48011">
    <property type="entry name" value="CCR4-NOT TRANSCRIPTIONAL COMPLEX SUBUNIT CAF120-RELATED"/>
    <property type="match status" value="1"/>
</dbReference>
<accession>A0A388LLR0</accession>
<dbReference type="Gene3D" id="1.10.510.10">
    <property type="entry name" value="Transferase(Phosphotransferase) domain 1"/>
    <property type="match status" value="1"/>
</dbReference>
<dbReference type="EMBL" id="BFEA01000430">
    <property type="protein sequence ID" value="GBG83152.1"/>
    <property type="molecule type" value="Genomic_DNA"/>
</dbReference>
<sequence length="203" mass="21729">MAELRALENDMSILKRLGPSPHVVRYLGDDWTRGHDRSSERNLFLELANGGSLADFSKRFGGQLDESMIGRCCRGILRGLQHAHSRGVVHRDVKGQNVLVMVDEEGGVTAKLSDFGASCCVCGEPGDDVDSQSQDPSTQIVSESKEDGGACPGRPVRLAGTVEWMAPEVASQSDTLEGSADIWSLGCTVSLDSGAPRQERTGV</sequence>
<dbReference type="PROSITE" id="PS00108">
    <property type="entry name" value="PROTEIN_KINASE_ST"/>
    <property type="match status" value="1"/>
</dbReference>
<dbReference type="GO" id="GO:0004672">
    <property type="term" value="F:protein kinase activity"/>
    <property type="evidence" value="ECO:0007669"/>
    <property type="project" value="InterPro"/>
</dbReference>
<proteinExistence type="predicted"/>
<evidence type="ECO:0000313" key="4">
    <source>
        <dbReference type="Proteomes" id="UP000265515"/>
    </source>
</evidence>
<dbReference type="SMART" id="SM00220">
    <property type="entry name" value="S_TKc"/>
    <property type="match status" value="1"/>
</dbReference>
<feature type="compositionally biased region" description="Polar residues" evidence="1">
    <location>
        <begin position="131"/>
        <end position="142"/>
    </location>
</feature>
<organism evidence="3 4">
    <name type="scientific">Chara braunii</name>
    <name type="common">Braun's stonewort</name>
    <dbReference type="NCBI Taxonomy" id="69332"/>
    <lineage>
        <taxon>Eukaryota</taxon>
        <taxon>Viridiplantae</taxon>
        <taxon>Streptophyta</taxon>
        <taxon>Charophyceae</taxon>
        <taxon>Charales</taxon>
        <taxon>Characeae</taxon>
        <taxon>Chara</taxon>
    </lineage>
</organism>
<dbReference type="InterPro" id="IPR000719">
    <property type="entry name" value="Prot_kinase_dom"/>
</dbReference>
<dbReference type="AlphaFoldDB" id="A0A388LLR0"/>
<comment type="caution">
    <text evidence="3">The sequence shown here is derived from an EMBL/GenBank/DDBJ whole genome shotgun (WGS) entry which is preliminary data.</text>
</comment>
<dbReference type="STRING" id="69332.A0A388LLR0"/>
<dbReference type="GO" id="GO:0005524">
    <property type="term" value="F:ATP binding"/>
    <property type="evidence" value="ECO:0007669"/>
    <property type="project" value="InterPro"/>
</dbReference>
<dbReference type="SUPFAM" id="SSF56112">
    <property type="entry name" value="Protein kinase-like (PK-like)"/>
    <property type="match status" value="1"/>
</dbReference>
<dbReference type="InterPro" id="IPR011009">
    <property type="entry name" value="Kinase-like_dom_sf"/>
</dbReference>
<name>A0A388LLR0_CHABU</name>
<reference evidence="3 4" key="1">
    <citation type="journal article" date="2018" name="Cell">
        <title>The Chara Genome: Secondary Complexity and Implications for Plant Terrestrialization.</title>
        <authorList>
            <person name="Nishiyama T."/>
            <person name="Sakayama H."/>
            <person name="Vries J.D."/>
            <person name="Buschmann H."/>
            <person name="Saint-Marcoux D."/>
            <person name="Ullrich K.K."/>
            <person name="Haas F.B."/>
            <person name="Vanderstraeten L."/>
            <person name="Becker D."/>
            <person name="Lang D."/>
            <person name="Vosolsobe S."/>
            <person name="Rombauts S."/>
            <person name="Wilhelmsson P.K.I."/>
            <person name="Janitza P."/>
            <person name="Kern R."/>
            <person name="Heyl A."/>
            <person name="Rumpler F."/>
            <person name="Villalobos L.I.A.C."/>
            <person name="Clay J.M."/>
            <person name="Skokan R."/>
            <person name="Toyoda A."/>
            <person name="Suzuki Y."/>
            <person name="Kagoshima H."/>
            <person name="Schijlen E."/>
            <person name="Tajeshwar N."/>
            <person name="Catarino B."/>
            <person name="Hetherington A.J."/>
            <person name="Saltykova A."/>
            <person name="Bonnot C."/>
            <person name="Breuninger H."/>
            <person name="Symeonidi A."/>
            <person name="Radhakrishnan G.V."/>
            <person name="Van Nieuwerburgh F."/>
            <person name="Deforce D."/>
            <person name="Chang C."/>
            <person name="Karol K.G."/>
            <person name="Hedrich R."/>
            <person name="Ulvskov P."/>
            <person name="Glockner G."/>
            <person name="Delwiche C.F."/>
            <person name="Petrasek J."/>
            <person name="Van de Peer Y."/>
            <person name="Friml J."/>
            <person name="Beilby M."/>
            <person name="Dolan L."/>
            <person name="Kohara Y."/>
            <person name="Sugano S."/>
            <person name="Fujiyama A."/>
            <person name="Delaux P.-M."/>
            <person name="Quint M."/>
            <person name="TheiBen G."/>
            <person name="Hagemann M."/>
            <person name="Harholt J."/>
            <person name="Dunand C."/>
            <person name="Zachgo S."/>
            <person name="Langdale J."/>
            <person name="Maumus F."/>
            <person name="Straeten D.V.D."/>
            <person name="Gould S.B."/>
            <person name="Rensing S.A."/>
        </authorList>
    </citation>
    <scope>NUCLEOTIDE SEQUENCE [LARGE SCALE GENOMIC DNA]</scope>
    <source>
        <strain evidence="3 4">S276</strain>
    </source>
</reference>
<protein>
    <recommendedName>
        <fullName evidence="2">Protein kinase domain-containing protein</fullName>
    </recommendedName>
</protein>
<dbReference type="GO" id="GO:0007165">
    <property type="term" value="P:signal transduction"/>
    <property type="evidence" value="ECO:0007669"/>
    <property type="project" value="TreeGrafter"/>
</dbReference>
<keyword evidence="4" id="KW-1185">Reference proteome</keyword>
<evidence type="ECO:0000313" key="3">
    <source>
        <dbReference type="EMBL" id="GBG83152.1"/>
    </source>
</evidence>
<evidence type="ECO:0000256" key="1">
    <source>
        <dbReference type="SAM" id="MobiDB-lite"/>
    </source>
</evidence>
<dbReference type="PROSITE" id="PS50011">
    <property type="entry name" value="PROTEIN_KINASE_DOM"/>
    <property type="match status" value="1"/>
</dbReference>
<feature type="region of interest" description="Disordered" evidence="1">
    <location>
        <begin position="127"/>
        <end position="153"/>
    </location>
</feature>
<dbReference type="InterPro" id="IPR052751">
    <property type="entry name" value="Plant_MAPKKK"/>
</dbReference>
<feature type="domain" description="Protein kinase" evidence="2">
    <location>
        <begin position="1"/>
        <end position="203"/>
    </location>
</feature>
<evidence type="ECO:0000259" key="2">
    <source>
        <dbReference type="PROSITE" id="PS50011"/>
    </source>
</evidence>
<dbReference type="PANTHER" id="PTHR48011:SF4">
    <property type="entry name" value="MITOGEN-ACTIVATED PROTEIN KINASE KINASE KINASE 19"/>
    <property type="match status" value="1"/>
</dbReference>
<dbReference type="Proteomes" id="UP000265515">
    <property type="component" value="Unassembled WGS sequence"/>
</dbReference>
<dbReference type="OMA" id="VEWMAPE"/>